<sequence>MASTSLQSSGSTVEADKESQNCALSEDKGMPTQNTELDAILPTVSLSLPREISLVIVICSAQFLALAGLAQSIAPLHVIGQSFGTSDAGELSWFPAAYSLTVGCFILPAGRWGDIFGHKRLLIIGYAWFGLWSLVAGFSVWSRSQIFFDICRALQGIGPAILLPNGIAILARTYPPGPRKEMVLSLFGAAAPTGFVMSGVFSGIFAEFAWWPWSYWVHGITLFVLAVLSISVVPVDELLTTKWSIADLDLAGTVVGISGLVLFNFAWNEGPVNGWQVAYVPVLLVVGIILLSVFVYLEFKLVKNPLLPLSAFMLDTSLVFGCISTGWASFGIWVFYFWQFLEVVRGDSILQAAAEMCPAAISGAIAVVVTGLLISRMSSGSIMTIAMVAFCVGITLVATNPADRTYWAQLFLSPIITSWGMDMSFPAGVIVLSNHMPRHQQGIAASMVNTVVNYSISIGIGMAGTAERYVKQDGADILGGYRAALYVGIGLDVLGFCLALCLMFLQSRVKKARSTATAKEPGQV</sequence>
<accession>A0ACC3ACE0</accession>
<gene>
    <name evidence="1" type="ORF">H2198_003089</name>
</gene>
<organism evidence="1 2">
    <name type="scientific">Neophaeococcomyces mojaviensis</name>
    <dbReference type="NCBI Taxonomy" id="3383035"/>
    <lineage>
        <taxon>Eukaryota</taxon>
        <taxon>Fungi</taxon>
        <taxon>Dikarya</taxon>
        <taxon>Ascomycota</taxon>
        <taxon>Pezizomycotina</taxon>
        <taxon>Eurotiomycetes</taxon>
        <taxon>Chaetothyriomycetidae</taxon>
        <taxon>Chaetothyriales</taxon>
        <taxon>Chaetothyriales incertae sedis</taxon>
        <taxon>Neophaeococcomyces</taxon>
    </lineage>
</organism>
<dbReference type="Proteomes" id="UP001172386">
    <property type="component" value="Unassembled WGS sequence"/>
</dbReference>
<evidence type="ECO:0000313" key="2">
    <source>
        <dbReference type="Proteomes" id="UP001172386"/>
    </source>
</evidence>
<evidence type="ECO:0000313" key="1">
    <source>
        <dbReference type="EMBL" id="KAJ9659514.1"/>
    </source>
</evidence>
<protein>
    <submittedName>
        <fullName evidence="1">Uncharacterized protein</fullName>
    </submittedName>
</protein>
<comment type="caution">
    <text evidence="1">The sequence shown here is derived from an EMBL/GenBank/DDBJ whole genome shotgun (WGS) entry which is preliminary data.</text>
</comment>
<name>A0ACC3ACE0_9EURO</name>
<keyword evidence="2" id="KW-1185">Reference proteome</keyword>
<reference evidence="1" key="1">
    <citation type="submission" date="2022-10" db="EMBL/GenBank/DDBJ databases">
        <title>Culturing micro-colonial fungi from biological soil crusts in the Mojave desert and describing Neophaeococcomyces mojavensis, and introducing the new genera and species Taxawa tesnikishii.</title>
        <authorList>
            <person name="Kurbessoian T."/>
            <person name="Stajich J.E."/>
        </authorList>
    </citation>
    <scope>NUCLEOTIDE SEQUENCE</scope>
    <source>
        <strain evidence="1">JES_112</strain>
    </source>
</reference>
<proteinExistence type="predicted"/>
<dbReference type="EMBL" id="JAPDRQ010000039">
    <property type="protein sequence ID" value="KAJ9659514.1"/>
    <property type="molecule type" value="Genomic_DNA"/>
</dbReference>